<name>A0ACC3SRH2_LIPKO</name>
<evidence type="ECO:0000313" key="1">
    <source>
        <dbReference type="EMBL" id="KAK9234228.1"/>
    </source>
</evidence>
<proteinExistence type="predicted"/>
<gene>
    <name evidence="1" type="ORF">V1525DRAFT_435819</name>
</gene>
<accession>A0ACC3SRH2</accession>
<dbReference type="EMBL" id="MU971498">
    <property type="protein sequence ID" value="KAK9234228.1"/>
    <property type="molecule type" value="Genomic_DNA"/>
</dbReference>
<dbReference type="Proteomes" id="UP001433508">
    <property type="component" value="Unassembled WGS sequence"/>
</dbReference>
<evidence type="ECO:0000313" key="2">
    <source>
        <dbReference type="Proteomes" id="UP001433508"/>
    </source>
</evidence>
<keyword evidence="2" id="KW-1185">Reference proteome</keyword>
<protein>
    <submittedName>
        <fullName evidence="1">General substrate transporter</fullName>
    </submittedName>
</protein>
<reference evidence="2" key="1">
    <citation type="journal article" date="2024" name="Front. Bioeng. Biotechnol.">
        <title>Genome-scale model development and genomic sequencing of the oleaginous clade Lipomyces.</title>
        <authorList>
            <person name="Czajka J.J."/>
            <person name="Han Y."/>
            <person name="Kim J."/>
            <person name="Mondo S.J."/>
            <person name="Hofstad B.A."/>
            <person name="Robles A."/>
            <person name="Haridas S."/>
            <person name="Riley R."/>
            <person name="LaButti K."/>
            <person name="Pangilinan J."/>
            <person name="Andreopoulos W."/>
            <person name="Lipzen A."/>
            <person name="Yan J."/>
            <person name="Wang M."/>
            <person name="Ng V."/>
            <person name="Grigoriev I.V."/>
            <person name="Spatafora J.W."/>
            <person name="Magnuson J.K."/>
            <person name="Baker S.E."/>
            <person name="Pomraning K.R."/>
        </authorList>
    </citation>
    <scope>NUCLEOTIDE SEQUENCE [LARGE SCALE GENOMIC DNA]</scope>
    <source>
        <strain evidence="2">CBS 7786</strain>
    </source>
</reference>
<organism evidence="1 2">
    <name type="scientific">Lipomyces kononenkoae</name>
    <name type="common">Yeast</name>
    <dbReference type="NCBI Taxonomy" id="34357"/>
    <lineage>
        <taxon>Eukaryota</taxon>
        <taxon>Fungi</taxon>
        <taxon>Dikarya</taxon>
        <taxon>Ascomycota</taxon>
        <taxon>Saccharomycotina</taxon>
        <taxon>Lipomycetes</taxon>
        <taxon>Lipomycetales</taxon>
        <taxon>Lipomycetaceae</taxon>
        <taxon>Lipomyces</taxon>
    </lineage>
</organism>
<comment type="caution">
    <text evidence="1">The sequence shown here is derived from an EMBL/GenBank/DDBJ whole genome shotgun (WGS) entry which is preliminary data.</text>
</comment>
<sequence length="542" mass="59179">MASIPTFKQHLYYALAISFTGFTYGWEVASMGGVLAMPQFLDWFGNPSAFRQGAMTAALIAGEFAGSLLIGFFLADRFGRRKTIFTAIAIYLIGQAIVVASQSQAMFIAGRVVNGLGAGGLIQTIPLYTAEITPPKIRGRILSMLNSGIAIGLVVAYWVQYGALNISGNGAWQVCFGLQLVPAAIVAVVMLFRPESPRWLVRHDRSEEALQVLAKLHGECDADNVIVRAEFEEIKVSVEMDNQIKPPSYPTLIFGKQYRRRTALAMGIQFMQQVSGVNIILYYAAKVFAQTGQGGTSAALLSNGIGSALFLGATLSMSVFIDHIGRRRPLFVGPALAGFCLIVVGAMLLSFGQPYYDNITQAIQFNFQNKAAGNAAIAFMFLFEIVIGFTFNATVWTYQNEVFSINARGRGTALATATNWFTNYWLGLFIPEALNKAGWKLYFIFGAINVTSSVVIFLFYPETCLRTLEELDLLFTRNRTVFAFMDREACTKGSMLLHTLAEGQEASATDIGEALKAELVMGGAVRVNKKDLEGIASHVEKV</sequence>